<reference evidence="2 3" key="1">
    <citation type="submission" date="2016-07" db="EMBL/GenBank/DDBJ databases">
        <title>Pervasive Adenine N6-methylation of Active Genes in Fungi.</title>
        <authorList>
            <consortium name="DOE Joint Genome Institute"/>
            <person name="Mondo S.J."/>
            <person name="Dannebaum R.O."/>
            <person name="Kuo R.C."/>
            <person name="Labutti K."/>
            <person name="Haridas S."/>
            <person name="Kuo A."/>
            <person name="Salamov A."/>
            <person name="Ahrendt S.R."/>
            <person name="Lipzen A."/>
            <person name="Sullivan W."/>
            <person name="Andreopoulos W.B."/>
            <person name="Clum A."/>
            <person name="Lindquist E."/>
            <person name="Daum C."/>
            <person name="Ramamoorthy G.K."/>
            <person name="Gryganskyi A."/>
            <person name="Culley D."/>
            <person name="Magnuson J.K."/>
            <person name="James T.Y."/>
            <person name="O'Malley M.A."/>
            <person name="Stajich J.E."/>
            <person name="Spatafora J.W."/>
            <person name="Visel A."/>
            <person name="Grigoriev I.V."/>
        </authorList>
    </citation>
    <scope>NUCLEOTIDE SEQUENCE [LARGE SCALE GENOMIC DNA]</scope>
    <source>
        <strain evidence="2 3">68-887.2</strain>
    </source>
</reference>
<dbReference type="InParanoid" id="A0A1Y2BHS4"/>
<sequence>MLMSSSTMSIGGRPLGMISLPCIAGPSRRRLAYRRRLPLAMPHRQSIRAIQTNAQDTSSIAQVLSSQDPLGRITYLRQSVGRSLAMYKARQDFPDDQVVGLEPYLIPFWLVSNLSLYSIYAVNPSSPEYSQPIEAAFYTNLGLSISAVSPDHWASGLIMRDDTSALYDAIVEDPEIIHLDYPLQEYDLGTTDPLNQWDPERAPLFHFSYPILNDREYEFVGQVLGYRMQKDMDTDRPIDASEPSVYGIPYYRVVYRVQLASGEYGLLDSAEPNGRKSTEIFDFSHFHLTTKPTPGRLNIRDVEKSRQYMPFFVSGSSIGVYFKADVRFNNKVDELFLRAQRRRGPGIKWKDPNILPVVSQTGDRTDLIALRTFWAECIPRRLNPDAPPQFFPVPRPLYSAAQARKILKVTSNPATWEDPSIDDIPNVSAESIPQKLPRSTKEPSKRQAEEKKENASAAAKKKQRDRGAKATQGEEAKKDTNGPSPMSMEEKRRAVRLQWMARHKEQAEKDRKEREEQAARDARNAHMGREAFQRDIEAGRRLRSSGSMGYTGIPVDVLGYYKLLQITPTPDFLNPVNASQIDSMLSTRYIELSKERHPDRNPDVDPQQQAELNGAFGHIKILDERLKYQGYGLRLQSKVNSSKRA</sequence>
<feature type="compositionally biased region" description="Basic and acidic residues" evidence="1">
    <location>
        <begin position="465"/>
        <end position="480"/>
    </location>
</feature>
<proteinExistence type="predicted"/>
<accession>A0A1Y2BHS4</accession>
<feature type="region of interest" description="Disordered" evidence="1">
    <location>
        <begin position="503"/>
        <end position="524"/>
    </location>
</feature>
<evidence type="ECO:0000313" key="2">
    <source>
        <dbReference type="EMBL" id="ORY34336.1"/>
    </source>
</evidence>
<name>A0A1Y2BHS4_9TREE</name>
<comment type="caution">
    <text evidence="2">The sequence shown here is derived from an EMBL/GenBank/DDBJ whole genome shotgun (WGS) entry which is preliminary data.</text>
</comment>
<organism evidence="2 3">
    <name type="scientific">Naematelia encephala</name>
    <dbReference type="NCBI Taxonomy" id="71784"/>
    <lineage>
        <taxon>Eukaryota</taxon>
        <taxon>Fungi</taxon>
        <taxon>Dikarya</taxon>
        <taxon>Basidiomycota</taxon>
        <taxon>Agaricomycotina</taxon>
        <taxon>Tremellomycetes</taxon>
        <taxon>Tremellales</taxon>
        <taxon>Naemateliaceae</taxon>
        <taxon>Naematelia</taxon>
    </lineage>
</organism>
<evidence type="ECO:0000256" key="1">
    <source>
        <dbReference type="SAM" id="MobiDB-lite"/>
    </source>
</evidence>
<evidence type="ECO:0008006" key="4">
    <source>
        <dbReference type="Google" id="ProtNLM"/>
    </source>
</evidence>
<dbReference type="Proteomes" id="UP000193986">
    <property type="component" value="Unassembled WGS sequence"/>
</dbReference>
<keyword evidence="3" id="KW-1185">Reference proteome</keyword>
<dbReference type="AlphaFoldDB" id="A0A1Y2BHS4"/>
<dbReference type="InterPro" id="IPR036869">
    <property type="entry name" value="J_dom_sf"/>
</dbReference>
<dbReference type="OrthoDB" id="2569217at2759"/>
<evidence type="ECO:0000313" key="3">
    <source>
        <dbReference type="Proteomes" id="UP000193986"/>
    </source>
</evidence>
<dbReference type="SUPFAM" id="SSF46565">
    <property type="entry name" value="Chaperone J-domain"/>
    <property type="match status" value="1"/>
</dbReference>
<feature type="compositionally biased region" description="Basic and acidic residues" evidence="1">
    <location>
        <begin position="439"/>
        <end position="454"/>
    </location>
</feature>
<gene>
    <name evidence="2" type="ORF">BCR39DRAFT_517789</name>
</gene>
<feature type="region of interest" description="Disordered" evidence="1">
    <location>
        <begin position="414"/>
        <end position="491"/>
    </location>
</feature>
<protein>
    <recommendedName>
        <fullName evidence="4">J domain-containing protein</fullName>
    </recommendedName>
</protein>
<dbReference type="EMBL" id="MCFC01000003">
    <property type="protein sequence ID" value="ORY34336.1"/>
    <property type="molecule type" value="Genomic_DNA"/>
</dbReference>